<feature type="compositionally biased region" description="Gly residues" evidence="1">
    <location>
        <begin position="131"/>
        <end position="146"/>
    </location>
</feature>
<dbReference type="AlphaFoldDB" id="A0AAN8R8E6"/>
<organism evidence="2 3">
    <name type="scientific">Coregonus suidteri</name>
    <dbReference type="NCBI Taxonomy" id="861788"/>
    <lineage>
        <taxon>Eukaryota</taxon>
        <taxon>Metazoa</taxon>
        <taxon>Chordata</taxon>
        <taxon>Craniata</taxon>
        <taxon>Vertebrata</taxon>
        <taxon>Euteleostomi</taxon>
        <taxon>Actinopterygii</taxon>
        <taxon>Neopterygii</taxon>
        <taxon>Teleostei</taxon>
        <taxon>Protacanthopterygii</taxon>
        <taxon>Salmoniformes</taxon>
        <taxon>Salmonidae</taxon>
        <taxon>Coregoninae</taxon>
        <taxon>Coregonus</taxon>
    </lineage>
</organism>
<evidence type="ECO:0000313" key="2">
    <source>
        <dbReference type="EMBL" id="KAK6317452.1"/>
    </source>
</evidence>
<sequence length="146" mass="16275">MERIILDELNWDLYATTPIDFIYMFHALLISGHPPPSLHGLHTGLDHHYLGVGEIHPRLVLSLYRSAEENTSQSTEFIHCKEMVDEYLTSLEFSLPANAVYIFNMTKQHQDDEGACRQTGTQTDQEWKGESGAGGRGQGGRQGSGG</sequence>
<reference evidence="2 3" key="1">
    <citation type="submission" date="2021-04" db="EMBL/GenBank/DDBJ databases">
        <authorList>
            <person name="De Guttry C."/>
            <person name="Zahm M."/>
            <person name="Klopp C."/>
            <person name="Cabau C."/>
            <person name="Louis A."/>
            <person name="Berthelot C."/>
            <person name="Parey E."/>
            <person name="Roest Crollius H."/>
            <person name="Montfort J."/>
            <person name="Robinson-Rechavi M."/>
            <person name="Bucao C."/>
            <person name="Bouchez O."/>
            <person name="Gislard M."/>
            <person name="Lluch J."/>
            <person name="Milhes M."/>
            <person name="Lampietro C."/>
            <person name="Lopez Roques C."/>
            <person name="Donnadieu C."/>
            <person name="Braasch I."/>
            <person name="Desvignes T."/>
            <person name="Postlethwait J."/>
            <person name="Bobe J."/>
            <person name="Wedekind C."/>
            <person name="Guiguen Y."/>
        </authorList>
    </citation>
    <scope>NUCLEOTIDE SEQUENCE [LARGE SCALE GENOMIC DNA]</scope>
    <source>
        <strain evidence="2">Cs_M1</strain>
        <tissue evidence="2">Blood</tissue>
    </source>
</reference>
<evidence type="ECO:0000313" key="3">
    <source>
        <dbReference type="Proteomes" id="UP001356427"/>
    </source>
</evidence>
<feature type="region of interest" description="Disordered" evidence="1">
    <location>
        <begin position="113"/>
        <end position="146"/>
    </location>
</feature>
<comment type="caution">
    <text evidence="2">The sequence shown here is derived from an EMBL/GenBank/DDBJ whole genome shotgun (WGS) entry which is preliminary data.</text>
</comment>
<evidence type="ECO:0000256" key="1">
    <source>
        <dbReference type="SAM" id="MobiDB-lite"/>
    </source>
</evidence>
<keyword evidence="3" id="KW-1185">Reference proteome</keyword>
<protein>
    <submittedName>
        <fullName evidence="2">Uncharacterized protein</fullName>
    </submittedName>
</protein>
<gene>
    <name evidence="2" type="ORF">J4Q44_G00128520</name>
</gene>
<accession>A0AAN8R8E6</accession>
<proteinExistence type="predicted"/>
<name>A0AAN8R8E6_9TELE</name>
<dbReference type="EMBL" id="JAGTTL010000010">
    <property type="protein sequence ID" value="KAK6317452.1"/>
    <property type="molecule type" value="Genomic_DNA"/>
</dbReference>
<dbReference type="Proteomes" id="UP001356427">
    <property type="component" value="Unassembled WGS sequence"/>
</dbReference>